<dbReference type="AlphaFoldDB" id="A0A8S0PMP7"/>
<dbReference type="OrthoDB" id="5792673at2759"/>
<dbReference type="Proteomes" id="UP000594638">
    <property type="component" value="Unassembled WGS sequence"/>
</dbReference>
<dbReference type="Gramene" id="OE9A016192T1">
    <property type="protein sequence ID" value="OE9A016192C1"/>
    <property type="gene ID" value="OE9A016192"/>
</dbReference>
<keyword evidence="6" id="KW-1185">Reference proteome</keyword>
<gene>
    <name evidence="5" type="ORF">OLEA9_A016192</name>
</gene>
<evidence type="ECO:0000256" key="3">
    <source>
        <dbReference type="PROSITE-ProRule" id="PRU00358"/>
    </source>
</evidence>
<evidence type="ECO:0000256" key="1">
    <source>
        <dbReference type="ARBA" id="ARBA00004286"/>
    </source>
</evidence>
<dbReference type="GO" id="GO:0003690">
    <property type="term" value="F:double-stranded DNA binding"/>
    <property type="evidence" value="ECO:0007669"/>
    <property type="project" value="TreeGrafter"/>
</dbReference>
<proteinExistence type="predicted"/>
<dbReference type="GO" id="GO:0005634">
    <property type="term" value="C:nucleus"/>
    <property type="evidence" value="ECO:0007669"/>
    <property type="project" value="UniProtKB-SubCell"/>
</dbReference>
<dbReference type="PANTHER" id="PTHR45660">
    <property type="entry name" value="HISTONE-LYSINE N-METHYLTRANSFERASE SETMAR"/>
    <property type="match status" value="1"/>
</dbReference>
<dbReference type="PANTHER" id="PTHR45660:SF3">
    <property type="entry name" value="HISTONE-LYSINE N-METHYLTRANSFERASE FAMILY MEMBER SUVH9"/>
    <property type="match status" value="1"/>
</dbReference>
<reference evidence="5 6" key="1">
    <citation type="submission" date="2019-12" db="EMBL/GenBank/DDBJ databases">
        <authorList>
            <person name="Alioto T."/>
            <person name="Alioto T."/>
            <person name="Gomez Garrido J."/>
        </authorList>
    </citation>
    <scope>NUCLEOTIDE SEQUENCE [LARGE SCALE GENOMIC DNA]</scope>
</reference>
<dbReference type="PROSITE" id="PS51015">
    <property type="entry name" value="YDG"/>
    <property type="match status" value="1"/>
</dbReference>
<comment type="caution">
    <text evidence="5">The sequence shown here is derived from an EMBL/GenBank/DDBJ whole genome shotgun (WGS) entry which is preliminary data.</text>
</comment>
<dbReference type="SMART" id="SM00466">
    <property type="entry name" value="SRA"/>
    <property type="match status" value="1"/>
</dbReference>
<dbReference type="InterPro" id="IPR051357">
    <property type="entry name" value="H3K9_HMTase_SUVAR3-9"/>
</dbReference>
<evidence type="ECO:0000313" key="5">
    <source>
        <dbReference type="EMBL" id="CAA2955073.1"/>
    </source>
</evidence>
<protein>
    <submittedName>
        <fullName evidence="5">Histone-lysine N-methyltransferase family member SUVH9-like</fullName>
    </submittedName>
</protein>
<dbReference type="GO" id="GO:0005694">
    <property type="term" value="C:chromosome"/>
    <property type="evidence" value="ECO:0007669"/>
    <property type="project" value="UniProtKB-SubCell"/>
</dbReference>
<evidence type="ECO:0000313" key="6">
    <source>
        <dbReference type="Proteomes" id="UP000594638"/>
    </source>
</evidence>
<dbReference type="Pfam" id="PF02182">
    <property type="entry name" value="SAD_SRA"/>
    <property type="match status" value="1"/>
</dbReference>
<feature type="non-terminal residue" evidence="5">
    <location>
        <position position="145"/>
    </location>
</feature>
<comment type="subcellular location">
    <subcellularLocation>
        <location evidence="1">Chromosome</location>
    </subcellularLocation>
    <subcellularLocation>
        <location evidence="3">Nucleus</location>
    </subcellularLocation>
</comment>
<evidence type="ECO:0000259" key="4">
    <source>
        <dbReference type="PROSITE" id="PS51015"/>
    </source>
</evidence>
<dbReference type="InterPro" id="IPR036987">
    <property type="entry name" value="SRA-YDG_sf"/>
</dbReference>
<dbReference type="GO" id="GO:0042054">
    <property type="term" value="F:histone methyltransferase activity"/>
    <property type="evidence" value="ECO:0007669"/>
    <property type="project" value="TreeGrafter"/>
</dbReference>
<accession>A0A8S0PMP7</accession>
<organism evidence="5 6">
    <name type="scientific">Olea europaea subsp. europaea</name>
    <dbReference type="NCBI Taxonomy" id="158383"/>
    <lineage>
        <taxon>Eukaryota</taxon>
        <taxon>Viridiplantae</taxon>
        <taxon>Streptophyta</taxon>
        <taxon>Embryophyta</taxon>
        <taxon>Tracheophyta</taxon>
        <taxon>Spermatophyta</taxon>
        <taxon>Magnoliopsida</taxon>
        <taxon>eudicotyledons</taxon>
        <taxon>Gunneridae</taxon>
        <taxon>Pentapetalae</taxon>
        <taxon>asterids</taxon>
        <taxon>lamiids</taxon>
        <taxon>Lamiales</taxon>
        <taxon>Oleaceae</taxon>
        <taxon>Oleeae</taxon>
        <taxon>Olea</taxon>
    </lineage>
</organism>
<feature type="domain" description="YDG" evidence="4">
    <location>
        <begin position="1"/>
        <end position="117"/>
    </location>
</feature>
<evidence type="ECO:0000256" key="2">
    <source>
        <dbReference type="ARBA" id="ARBA00023242"/>
    </source>
</evidence>
<name>A0A8S0PMP7_OLEEU</name>
<dbReference type="SUPFAM" id="SSF88697">
    <property type="entry name" value="PUA domain-like"/>
    <property type="match status" value="1"/>
</dbReference>
<dbReference type="EMBL" id="CACTIH010000135">
    <property type="protein sequence ID" value="CAA2955073.1"/>
    <property type="molecule type" value="Genomic_DNA"/>
</dbReference>
<dbReference type="InterPro" id="IPR015947">
    <property type="entry name" value="PUA-like_sf"/>
</dbReference>
<dbReference type="InterPro" id="IPR003105">
    <property type="entry name" value="SRA_YDG"/>
</dbReference>
<sequence length="145" mass="16712">MVGRSSNGEPIATSIIVSEGYKDDEDAWDVIIYIGMAGRASMTGRPCIINWNLTIFGNGEEHALRHHNVEERVIRCFRYEGSASEKVYIYDGLYRITDTWFDVGKSGFGVYKFKLVRIRNQVKMGRVVMKFAKNLRFRPLEVRPK</sequence>
<keyword evidence="2 3" id="KW-0539">Nucleus</keyword>
<dbReference type="Gene3D" id="2.30.280.10">
    <property type="entry name" value="SRA-YDG"/>
    <property type="match status" value="1"/>
</dbReference>